<dbReference type="Proteomes" id="UP000183508">
    <property type="component" value="Unassembled WGS sequence"/>
</dbReference>
<feature type="transmembrane region" description="Helical" evidence="7">
    <location>
        <begin position="384"/>
        <end position="405"/>
    </location>
</feature>
<feature type="transmembrane region" description="Helical" evidence="7">
    <location>
        <begin position="230"/>
        <end position="255"/>
    </location>
</feature>
<dbReference type="RefSeq" id="WP_074952724.1">
    <property type="nucleotide sequence ID" value="NZ_FPBV01000011.1"/>
</dbReference>
<feature type="transmembrane region" description="Helical" evidence="7">
    <location>
        <begin position="49"/>
        <end position="75"/>
    </location>
</feature>
<organism evidence="9 10">
    <name type="scientific">Alicyclobacillus macrosporangiidus</name>
    <dbReference type="NCBI Taxonomy" id="392015"/>
    <lineage>
        <taxon>Bacteria</taxon>
        <taxon>Bacillati</taxon>
        <taxon>Bacillota</taxon>
        <taxon>Bacilli</taxon>
        <taxon>Bacillales</taxon>
        <taxon>Alicyclobacillaceae</taxon>
        <taxon>Alicyclobacillus</taxon>
    </lineage>
</organism>
<dbReference type="PANTHER" id="PTHR23513">
    <property type="entry name" value="INTEGRAL MEMBRANE EFFLUX PROTEIN-RELATED"/>
    <property type="match status" value="1"/>
</dbReference>
<evidence type="ECO:0000313" key="10">
    <source>
        <dbReference type="Proteomes" id="UP000183508"/>
    </source>
</evidence>
<evidence type="ECO:0000256" key="3">
    <source>
        <dbReference type="ARBA" id="ARBA00022475"/>
    </source>
</evidence>
<evidence type="ECO:0000256" key="7">
    <source>
        <dbReference type="SAM" id="Phobius"/>
    </source>
</evidence>
<dbReference type="InterPro" id="IPR036259">
    <property type="entry name" value="MFS_trans_sf"/>
</dbReference>
<feature type="transmembrane region" description="Helical" evidence="7">
    <location>
        <begin position="109"/>
        <end position="132"/>
    </location>
</feature>
<dbReference type="Gene3D" id="1.20.1250.20">
    <property type="entry name" value="MFS general substrate transporter like domains"/>
    <property type="match status" value="1"/>
</dbReference>
<evidence type="ECO:0000256" key="5">
    <source>
        <dbReference type="ARBA" id="ARBA00022989"/>
    </source>
</evidence>
<feature type="domain" description="Major facilitator superfamily (MFS) profile" evidence="8">
    <location>
        <begin position="16"/>
        <end position="410"/>
    </location>
</feature>
<evidence type="ECO:0000259" key="8">
    <source>
        <dbReference type="PROSITE" id="PS50850"/>
    </source>
</evidence>
<dbReference type="GO" id="GO:0022857">
    <property type="term" value="F:transmembrane transporter activity"/>
    <property type="evidence" value="ECO:0007669"/>
    <property type="project" value="InterPro"/>
</dbReference>
<evidence type="ECO:0000313" key="9">
    <source>
        <dbReference type="EMBL" id="SFU87077.1"/>
    </source>
</evidence>
<keyword evidence="4 7" id="KW-0812">Transmembrane</keyword>
<evidence type="ECO:0000256" key="2">
    <source>
        <dbReference type="ARBA" id="ARBA00022448"/>
    </source>
</evidence>
<keyword evidence="10" id="KW-1185">Reference proteome</keyword>
<keyword evidence="5 7" id="KW-1133">Transmembrane helix</keyword>
<accession>A0A1I7JPH3</accession>
<dbReference type="AlphaFoldDB" id="A0A1I7JPH3"/>
<dbReference type="InterPro" id="IPR022324">
    <property type="entry name" value="Bacilysin_exporter_BacE_put"/>
</dbReference>
<name>A0A1I7JPH3_9BACL</name>
<dbReference type="EMBL" id="FPBV01000011">
    <property type="protein sequence ID" value="SFU87077.1"/>
    <property type="molecule type" value="Genomic_DNA"/>
</dbReference>
<evidence type="ECO:0000256" key="1">
    <source>
        <dbReference type="ARBA" id="ARBA00004651"/>
    </source>
</evidence>
<sequence>MDRQQGWIPAVFRNRDFSVFFAGQAISRLGDSMFTIAIVWLMHELTNSSLWMSVALAAGFVPHVVIAPVSGVLVNRWPKRRVVIRTDVLRFLLLAALTAATAAHHTAPWMLVVANLLLATASTFATPAYIVVQKRIVHDHHLMQANSVNQTALNITQIIGYAAGGTLIGLLGAAAAFAIDAVSFLCAVAAMLLIRVSEPAVERKPLTGMNLLRDIAQGVRIAARFPLVRLLTPVILSYTFFVIAVENLLLVQYIANTLHRGSAAVGAVNATMAVGELVGSLLVTSVTRRIAVQRLLIINMLVTSVCVGLTGIAPGVAVICALFGISGFCMSMVNITFFTSIQQVIPSESLAAVWGMVAAVFNAVVPVGQLVFGAIGLAVAPGRLIVILGLCAALCAAAPVWSPALRRQLRDARPTDAGPAP</sequence>
<feature type="transmembrane region" description="Helical" evidence="7">
    <location>
        <begin position="353"/>
        <end position="378"/>
    </location>
</feature>
<dbReference type="InterPro" id="IPR010290">
    <property type="entry name" value="TM_effector"/>
</dbReference>
<dbReference type="PROSITE" id="PS50850">
    <property type="entry name" value="MFS"/>
    <property type="match status" value="1"/>
</dbReference>
<feature type="transmembrane region" description="Helical" evidence="7">
    <location>
        <begin position="152"/>
        <end position="171"/>
    </location>
</feature>
<dbReference type="GO" id="GO:0005886">
    <property type="term" value="C:plasma membrane"/>
    <property type="evidence" value="ECO:0007669"/>
    <property type="project" value="UniProtKB-SubCell"/>
</dbReference>
<dbReference type="PANTHER" id="PTHR23513:SF6">
    <property type="entry name" value="MAJOR FACILITATOR SUPERFAMILY ASSOCIATED DOMAIN-CONTAINING PROTEIN"/>
    <property type="match status" value="1"/>
</dbReference>
<gene>
    <name evidence="9" type="ORF">SAMN05421543_11129</name>
</gene>
<feature type="transmembrane region" description="Helical" evidence="7">
    <location>
        <begin position="177"/>
        <end position="194"/>
    </location>
</feature>
<dbReference type="SUPFAM" id="SSF103473">
    <property type="entry name" value="MFS general substrate transporter"/>
    <property type="match status" value="1"/>
</dbReference>
<reference evidence="10" key="1">
    <citation type="submission" date="2016-10" db="EMBL/GenBank/DDBJ databases">
        <authorList>
            <person name="Varghese N."/>
        </authorList>
    </citation>
    <scope>NUCLEOTIDE SEQUENCE [LARGE SCALE GENOMIC DNA]</scope>
    <source>
        <strain evidence="10">DSM 17980</strain>
    </source>
</reference>
<dbReference type="InterPro" id="IPR020846">
    <property type="entry name" value="MFS_dom"/>
</dbReference>
<feature type="transmembrane region" description="Helical" evidence="7">
    <location>
        <begin position="87"/>
        <end position="103"/>
    </location>
</feature>
<dbReference type="STRING" id="392015.SAMN05421543_11129"/>
<dbReference type="PRINTS" id="PR01988">
    <property type="entry name" value="EXPORTERBACE"/>
</dbReference>
<feature type="transmembrane region" description="Helical" evidence="7">
    <location>
        <begin position="295"/>
        <end position="316"/>
    </location>
</feature>
<comment type="subcellular location">
    <subcellularLocation>
        <location evidence="1">Cell membrane</location>
        <topology evidence="1">Multi-pass membrane protein</topology>
    </subcellularLocation>
</comment>
<feature type="transmembrane region" description="Helical" evidence="7">
    <location>
        <begin position="261"/>
        <end position="283"/>
    </location>
</feature>
<protein>
    <submittedName>
        <fullName evidence="9">Predicted arabinose efflux permease, MFS family</fullName>
    </submittedName>
</protein>
<proteinExistence type="predicted"/>
<evidence type="ECO:0000256" key="4">
    <source>
        <dbReference type="ARBA" id="ARBA00022692"/>
    </source>
</evidence>
<dbReference type="CDD" id="cd06173">
    <property type="entry name" value="MFS_MefA_like"/>
    <property type="match status" value="1"/>
</dbReference>
<keyword evidence="6 7" id="KW-0472">Membrane</keyword>
<feature type="transmembrane region" description="Helical" evidence="7">
    <location>
        <begin position="20"/>
        <end position="43"/>
    </location>
</feature>
<keyword evidence="2" id="KW-0813">Transport</keyword>
<dbReference type="Pfam" id="PF05977">
    <property type="entry name" value="MFS_3"/>
    <property type="match status" value="1"/>
</dbReference>
<evidence type="ECO:0000256" key="6">
    <source>
        <dbReference type="ARBA" id="ARBA00023136"/>
    </source>
</evidence>
<keyword evidence="3" id="KW-1003">Cell membrane</keyword>
<feature type="transmembrane region" description="Helical" evidence="7">
    <location>
        <begin position="322"/>
        <end position="341"/>
    </location>
</feature>